<evidence type="ECO:0008006" key="3">
    <source>
        <dbReference type="Google" id="ProtNLM"/>
    </source>
</evidence>
<proteinExistence type="predicted"/>
<keyword evidence="2" id="KW-1185">Reference proteome</keyword>
<accession>A0A6B0GPE8</accession>
<dbReference type="InterPro" id="IPR011335">
    <property type="entry name" value="Restrct_endonuc-II-like"/>
</dbReference>
<organism evidence="1 2">
    <name type="scientific">Halomarina oriensis</name>
    <dbReference type="NCBI Taxonomy" id="671145"/>
    <lineage>
        <taxon>Archaea</taxon>
        <taxon>Methanobacteriati</taxon>
        <taxon>Methanobacteriota</taxon>
        <taxon>Stenosarchaea group</taxon>
        <taxon>Halobacteria</taxon>
        <taxon>Halobacteriales</taxon>
        <taxon>Natronomonadaceae</taxon>
        <taxon>Halomarina</taxon>
    </lineage>
</organism>
<dbReference type="SUPFAM" id="SSF52980">
    <property type="entry name" value="Restriction endonuclease-like"/>
    <property type="match status" value="1"/>
</dbReference>
<gene>
    <name evidence="1" type="ORF">GQS65_08575</name>
</gene>
<reference evidence="1 2" key="1">
    <citation type="submission" date="2019-12" db="EMBL/GenBank/DDBJ databases">
        <title>Halocatena pleomorpha gen. nov. sp. nov., an extremely halophilic archaeon of family Halobacteriaceae isolated from saltpan soil.</title>
        <authorList>
            <person name="Pal Y."/>
            <person name="Verma A."/>
            <person name="Krishnamurthi S."/>
            <person name="Kumar P."/>
        </authorList>
    </citation>
    <scope>NUCLEOTIDE SEQUENCE [LARGE SCALE GENOMIC DNA]</scope>
    <source>
        <strain evidence="1 2">JCM 16495</strain>
    </source>
</reference>
<evidence type="ECO:0000313" key="1">
    <source>
        <dbReference type="EMBL" id="MWG34543.1"/>
    </source>
</evidence>
<name>A0A6B0GPE8_9EURY</name>
<dbReference type="Gene3D" id="3.40.50.10770">
    <property type="entry name" value="Hypothetical protein VC1899 like domain (Restriction endonuclease-like)"/>
    <property type="match status" value="1"/>
</dbReference>
<dbReference type="Proteomes" id="UP000451471">
    <property type="component" value="Unassembled WGS sequence"/>
</dbReference>
<dbReference type="AlphaFoldDB" id="A0A6B0GPE8"/>
<dbReference type="EMBL" id="WSZK01000015">
    <property type="protein sequence ID" value="MWG34543.1"/>
    <property type="molecule type" value="Genomic_DNA"/>
</dbReference>
<protein>
    <recommendedName>
        <fullName evidence="3">CRISPR-associated protein</fullName>
    </recommendedName>
</protein>
<comment type="caution">
    <text evidence="1">The sequence shown here is derived from an EMBL/GenBank/DDBJ whole genome shotgun (WGS) entry which is preliminary data.</text>
</comment>
<evidence type="ECO:0000313" key="2">
    <source>
        <dbReference type="Proteomes" id="UP000451471"/>
    </source>
</evidence>
<sequence length="142" mass="15586">MVNPIAAACTEGYVPDEYHILVTPGSAEDVERAIPLIETTVAEYGGDLDVTRQTLDDEMDFATIVEYYQGAIQTTTARDDTVAVDVTPGRKFMSAIAFRAGLQYDATHVFYLFLDSSDFYGQPYDAIPRPAISLVDFTEVVG</sequence>